<dbReference type="PROSITE" id="PS00059">
    <property type="entry name" value="ADH_ZINC"/>
    <property type="match status" value="1"/>
</dbReference>
<dbReference type="Pfam" id="PF00107">
    <property type="entry name" value="ADH_zinc_N"/>
    <property type="match status" value="1"/>
</dbReference>
<accession>A0A9W4JS09</accession>
<dbReference type="OrthoDB" id="415590at2759"/>
<dbReference type="GO" id="GO:0000721">
    <property type="term" value="F:(R,R)-butanediol dehydrogenase activity"/>
    <property type="evidence" value="ECO:0007669"/>
    <property type="project" value="TreeGrafter"/>
</dbReference>
<keyword evidence="4 6" id="KW-0862">Zinc</keyword>
<keyword evidence="5" id="KW-0560">Oxidoreductase</keyword>
<dbReference type="GO" id="GO:0008270">
    <property type="term" value="F:zinc ion binding"/>
    <property type="evidence" value="ECO:0007669"/>
    <property type="project" value="InterPro"/>
</dbReference>
<dbReference type="Gene3D" id="3.40.50.720">
    <property type="entry name" value="NAD(P)-binding Rossmann-like Domain"/>
    <property type="match status" value="1"/>
</dbReference>
<dbReference type="InterPro" id="IPR013149">
    <property type="entry name" value="ADH-like_C"/>
</dbReference>
<keyword evidence="10" id="KW-1185">Reference proteome</keyword>
<gene>
    <name evidence="9" type="ORF">PSALAMII_LOCUS8617</name>
</gene>
<name>A0A9W4JS09_9EURO</name>
<dbReference type="InterPro" id="IPR002328">
    <property type="entry name" value="ADH_Zn_CS"/>
</dbReference>
<feature type="domain" description="Alcohol dehydrogenase-like C-terminal" evidence="7">
    <location>
        <begin position="243"/>
        <end position="371"/>
    </location>
</feature>
<evidence type="ECO:0000259" key="8">
    <source>
        <dbReference type="Pfam" id="PF08240"/>
    </source>
</evidence>
<evidence type="ECO:0008006" key="11">
    <source>
        <dbReference type="Google" id="ProtNLM"/>
    </source>
</evidence>
<dbReference type="SUPFAM" id="SSF51735">
    <property type="entry name" value="NAD(P)-binding Rossmann-fold domains"/>
    <property type="match status" value="1"/>
</dbReference>
<dbReference type="CDD" id="cd08233">
    <property type="entry name" value="butanediol_DH_like"/>
    <property type="match status" value="1"/>
</dbReference>
<organism evidence="9 10">
    <name type="scientific">Penicillium salamii</name>
    <dbReference type="NCBI Taxonomy" id="1612424"/>
    <lineage>
        <taxon>Eukaryota</taxon>
        <taxon>Fungi</taxon>
        <taxon>Dikarya</taxon>
        <taxon>Ascomycota</taxon>
        <taxon>Pezizomycotina</taxon>
        <taxon>Eurotiomycetes</taxon>
        <taxon>Eurotiomycetidae</taxon>
        <taxon>Eurotiales</taxon>
        <taxon>Aspergillaceae</taxon>
        <taxon>Penicillium</taxon>
    </lineage>
</organism>
<dbReference type="Gene3D" id="3.90.180.10">
    <property type="entry name" value="Medium-chain alcohol dehydrogenases, catalytic domain"/>
    <property type="match status" value="2"/>
</dbReference>
<comment type="cofactor">
    <cofactor evidence="1 6">
        <name>Zn(2+)</name>
        <dbReference type="ChEBI" id="CHEBI:29105"/>
    </cofactor>
</comment>
<reference evidence="9" key="1">
    <citation type="submission" date="2021-07" db="EMBL/GenBank/DDBJ databases">
        <authorList>
            <person name="Branca A.L. A."/>
        </authorList>
    </citation>
    <scope>NUCLEOTIDE SEQUENCE</scope>
</reference>
<dbReference type="GO" id="GO:0034079">
    <property type="term" value="P:butanediol biosynthetic process"/>
    <property type="evidence" value="ECO:0007669"/>
    <property type="project" value="TreeGrafter"/>
</dbReference>
<protein>
    <recommendedName>
        <fullName evidence="11">Alcohol dehydrogenase</fullName>
    </recommendedName>
</protein>
<sequence>MRAVRFHGARDIRIDEIEEPSCGVNQAKVRSKTFLESLSVMSLESRDRLHSSANNISKIRPAFVGICGSDLYEYLSGPSAVPTSPHPLTGEKLPTTLGHEFSGTIEEVGEDVIDFKVGEKVTVMPNLYDGTCVRCMLGKLHQCRSLGFIGYSGNAGGLSDHIVVRKEQVIRLPDSIPLDIGGKPSKVPRLSTMPFKIRGEKSLTGHNPALVEPLAVAWHAVSQSPLQEKVEENDIALVIGAGPIGLAIVQVLKSKGVKTIIATDISRKRRESADSFGATLVLDPTEVDVVSQVRGLTTDGGASVAFECSGVQSGLDSAISGTRPCGTTVIVSKWGKRATIDVFDVMLHEKHLVGAVVYERKDFEAVIDAIDSGMFDAFRA</sequence>
<evidence type="ECO:0000313" key="10">
    <source>
        <dbReference type="Proteomes" id="UP001152649"/>
    </source>
</evidence>
<evidence type="ECO:0000256" key="6">
    <source>
        <dbReference type="RuleBase" id="RU361277"/>
    </source>
</evidence>
<dbReference type="InterPro" id="IPR036291">
    <property type="entry name" value="NAD(P)-bd_dom_sf"/>
</dbReference>
<comment type="similarity">
    <text evidence="2 6">Belongs to the zinc-containing alcohol dehydrogenase family.</text>
</comment>
<dbReference type="PANTHER" id="PTHR43161">
    <property type="entry name" value="SORBITOL DEHYDROGENASE"/>
    <property type="match status" value="1"/>
</dbReference>
<keyword evidence="3 6" id="KW-0479">Metal-binding</keyword>
<evidence type="ECO:0000256" key="1">
    <source>
        <dbReference type="ARBA" id="ARBA00001947"/>
    </source>
</evidence>
<dbReference type="Pfam" id="PF08240">
    <property type="entry name" value="ADH_N"/>
    <property type="match status" value="1"/>
</dbReference>
<proteinExistence type="inferred from homology"/>
<dbReference type="InterPro" id="IPR011032">
    <property type="entry name" value="GroES-like_sf"/>
</dbReference>
<evidence type="ECO:0000256" key="4">
    <source>
        <dbReference type="ARBA" id="ARBA00022833"/>
    </source>
</evidence>
<evidence type="ECO:0000313" key="9">
    <source>
        <dbReference type="EMBL" id="CAG8409074.1"/>
    </source>
</evidence>
<dbReference type="GO" id="GO:0005737">
    <property type="term" value="C:cytoplasm"/>
    <property type="evidence" value="ECO:0007669"/>
    <property type="project" value="TreeGrafter"/>
</dbReference>
<evidence type="ECO:0000256" key="3">
    <source>
        <dbReference type="ARBA" id="ARBA00022723"/>
    </source>
</evidence>
<comment type="caution">
    <text evidence="9">The sequence shown here is derived from an EMBL/GenBank/DDBJ whole genome shotgun (WGS) entry which is preliminary data.</text>
</comment>
<evidence type="ECO:0000256" key="5">
    <source>
        <dbReference type="ARBA" id="ARBA00023002"/>
    </source>
</evidence>
<dbReference type="EMBL" id="CAJVPG010000423">
    <property type="protein sequence ID" value="CAG8409074.1"/>
    <property type="molecule type" value="Genomic_DNA"/>
</dbReference>
<dbReference type="SUPFAM" id="SSF50129">
    <property type="entry name" value="GroES-like"/>
    <property type="match status" value="1"/>
</dbReference>
<dbReference type="AlphaFoldDB" id="A0A9W4JS09"/>
<evidence type="ECO:0000256" key="2">
    <source>
        <dbReference type="ARBA" id="ARBA00008072"/>
    </source>
</evidence>
<dbReference type="PANTHER" id="PTHR43161:SF23">
    <property type="entry name" value="(R,R)-BUTANEDIOL DEHYDROGENASE-RELATED"/>
    <property type="match status" value="1"/>
</dbReference>
<dbReference type="InterPro" id="IPR013154">
    <property type="entry name" value="ADH-like_N"/>
</dbReference>
<dbReference type="Proteomes" id="UP001152649">
    <property type="component" value="Unassembled WGS sequence"/>
</dbReference>
<feature type="domain" description="Alcohol dehydrogenase-like N-terminal" evidence="8">
    <location>
        <begin position="59"/>
        <end position="174"/>
    </location>
</feature>
<evidence type="ECO:0000259" key="7">
    <source>
        <dbReference type="Pfam" id="PF00107"/>
    </source>
</evidence>